<keyword evidence="1" id="KW-0732">Signal</keyword>
<dbReference type="AlphaFoldDB" id="A0ABD1EWK6"/>
<evidence type="ECO:0000313" key="3">
    <source>
        <dbReference type="Proteomes" id="UP001566132"/>
    </source>
</evidence>
<accession>A0ABD1EWK6</accession>
<evidence type="ECO:0000313" key="2">
    <source>
        <dbReference type="EMBL" id="KAL1502094.1"/>
    </source>
</evidence>
<comment type="caution">
    <text evidence="2">The sequence shown here is derived from an EMBL/GenBank/DDBJ whole genome shotgun (WGS) entry which is preliminary data.</text>
</comment>
<dbReference type="EMBL" id="JBDJPC010000005">
    <property type="protein sequence ID" value="KAL1502094.1"/>
    <property type="molecule type" value="Genomic_DNA"/>
</dbReference>
<name>A0ABD1EWK6_HYPHA</name>
<proteinExistence type="predicted"/>
<reference evidence="2 3" key="1">
    <citation type="submission" date="2024-05" db="EMBL/GenBank/DDBJ databases">
        <title>Genetic variation in Jamaican populations of the coffee berry borer (Hypothenemus hampei).</title>
        <authorList>
            <person name="Errbii M."/>
            <person name="Myrie A."/>
        </authorList>
    </citation>
    <scope>NUCLEOTIDE SEQUENCE [LARGE SCALE GENOMIC DNA]</scope>
    <source>
        <strain evidence="2">JA-Hopewell-2020-01-JO</strain>
        <tissue evidence="2">Whole body</tissue>
    </source>
</reference>
<sequence length="159" mass="18065">MHIFVSLIIIYLFNGVISDGVLTPQDEFETSQPLNAFLDELDIYSGLSSTVQSELHVIESICDRDCIVNVNGSIVWEVRSKLYNQYLYNNLGLNITDEGAMYTLDGCLNSFNDTTEYNGCMETVRTKMLETLITNFDSDFREILEINNNCENVEDNCVT</sequence>
<gene>
    <name evidence="2" type="ORF">ABEB36_007291</name>
</gene>
<feature type="chain" id="PRO_5044741929" evidence="1">
    <location>
        <begin position="19"/>
        <end position="159"/>
    </location>
</feature>
<feature type="signal peptide" evidence="1">
    <location>
        <begin position="1"/>
        <end position="18"/>
    </location>
</feature>
<evidence type="ECO:0000256" key="1">
    <source>
        <dbReference type="SAM" id="SignalP"/>
    </source>
</evidence>
<organism evidence="2 3">
    <name type="scientific">Hypothenemus hampei</name>
    <name type="common">Coffee berry borer</name>
    <dbReference type="NCBI Taxonomy" id="57062"/>
    <lineage>
        <taxon>Eukaryota</taxon>
        <taxon>Metazoa</taxon>
        <taxon>Ecdysozoa</taxon>
        <taxon>Arthropoda</taxon>
        <taxon>Hexapoda</taxon>
        <taxon>Insecta</taxon>
        <taxon>Pterygota</taxon>
        <taxon>Neoptera</taxon>
        <taxon>Endopterygota</taxon>
        <taxon>Coleoptera</taxon>
        <taxon>Polyphaga</taxon>
        <taxon>Cucujiformia</taxon>
        <taxon>Curculionidae</taxon>
        <taxon>Scolytinae</taxon>
        <taxon>Hypothenemus</taxon>
    </lineage>
</organism>
<dbReference type="Proteomes" id="UP001566132">
    <property type="component" value="Unassembled WGS sequence"/>
</dbReference>
<keyword evidence="3" id="KW-1185">Reference proteome</keyword>
<protein>
    <submittedName>
        <fullName evidence="2">Uncharacterized protein</fullName>
    </submittedName>
</protein>